<dbReference type="NCBIfam" id="TIGR02595">
    <property type="entry name" value="PEP_CTERM"/>
    <property type="match status" value="1"/>
</dbReference>
<accession>A0ABU3PD54</accession>
<sequence length="250" mass="25887">MSLRSNFLRLGGAMLLLGSSLAQATPVVANSSVDALLKLTTTTAAYSVGSGTGAQKNLAVNWDASKTYAFKYVFSASTGTSLFNVYSSVTLGDDGGFKSGWSLMGGSGDSNALKFANAGMKGQGYSQILLTVEDKQKNPALDVDLFGLSLNGKRIGDSFPGGVYPGITYQLFNGGHLADITLSGLFKVKAGSYDGTPLPVYPGSANDLAFFDIGLKGAGKLPEPTSLALIGIALLGAAGSRRSKKFKQVR</sequence>
<proteinExistence type="predicted"/>
<keyword evidence="1" id="KW-0732">Signal</keyword>
<name>A0ABU3PD54_9BURK</name>
<reference evidence="3" key="1">
    <citation type="submission" date="2023-09" db="EMBL/GenBank/DDBJ databases">
        <title>Paucibacter sp. APW11 Genome sequencing and assembly.</title>
        <authorList>
            <person name="Kim I."/>
        </authorList>
    </citation>
    <scope>NUCLEOTIDE SEQUENCE</scope>
    <source>
        <strain evidence="3">APW11</strain>
    </source>
</reference>
<feature type="domain" description="Ice-binding protein C-terminal" evidence="2">
    <location>
        <begin position="222"/>
        <end position="242"/>
    </location>
</feature>
<dbReference type="InterPro" id="IPR013424">
    <property type="entry name" value="Ice-binding_C"/>
</dbReference>
<organism evidence="3 4">
    <name type="scientific">Roseateles aquae</name>
    <dbReference type="NCBI Taxonomy" id="3077235"/>
    <lineage>
        <taxon>Bacteria</taxon>
        <taxon>Pseudomonadati</taxon>
        <taxon>Pseudomonadota</taxon>
        <taxon>Betaproteobacteria</taxon>
        <taxon>Burkholderiales</taxon>
        <taxon>Sphaerotilaceae</taxon>
        <taxon>Roseateles</taxon>
    </lineage>
</organism>
<dbReference type="Proteomes" id="UP001246372">
    <property type="component" value="Unassembled WGS sequence"/>
</dbReference>
<keyword evidence="4" id="KW-1185">Reference proteome</keyword>
<comment type="caution">
    <text evidence="3">The sequence shown here is derived from an EMBL/GenBank/DDBJ whole genome shotgun (WGS) entry which is preliminary data.</text>
</comment>
<dbReference type="Pfam" id="PF07589">
    <property type="entry name" value="PEP-CTERM"/>
    <property type="match status" value="1"/>
</dbReference>
<feature type="chain" id="PRO_5046000461" evidence="1">
    <location>
        <begin position="25"/>
        <end position="250"/>
    </location>
</feature>
<dbReference type="EMBL" id="JAVXZY010000005">
    <property type="protein sequence ID" value="MDT9000521.1"/>
    <property type="molecule type" value="Genomic_DNA"/>
</dbReference>
<protein>
    <submittedName>
        <fullName evidence="3">PEP-CTERM sorting domain-containing protein</fullName>
    </submittedName>
</protein>
<evidence type="ECO:0000259" key="2">
    <source>
        <dbReference type="Pfam" id="PF07589"/>
    </source>
</evidence>
<feature type="signal peptide" evidence="1">
    <location>
        <begin position="1"/>
        <end position="24"/>
    </location>
</feature>
<gene>
    <name evidence="3" type="ORF">RQP53_14705</name>
</gene>
<dbReference type="RefSeq" id="WP_315651121.1">
    <property type="nucleotide sequence ID" value="NZ_JAVXZY010000005.1"/>
</dbReference>
<evidence type="ECO:0000256" key="1">
    <source>
        <dbReference type="SAM" id="SignalP"/>
    </source>
</evidence>
<evidence type="ECO:0000313" key="3">
    <source>
        <dbReference type="EMBL" id="MDT9000521.1"/>
    </source>
</evidence>
<evidence type="ECO:0000313" key="4">
    <source>
        <dbReference type="Proteomes" id="UP001246372"/>
    </source>
</evidence>